<comment type="caution">
    <text evidence="1">The sequence shown here is derived from an EMBL/GenBank/DDBJ whole genome shotgun (WGS) entry which is preliminary data.</text>
</comment>
<feature type="non-terminal residue" evidence="1">
    <location>
        <position position="131"/>
    </location>
</feature>
<name>A0A371ENP4_MUCPR</name>
<evidence type="ECO:0000313" key="2">
    <source>
        <dbReference type="Proteomes" id="UP000257109"/>
    </source>
</evidence>
<reference evidence="1" key="1">
    <citation type="submission" date="2018-05" db="EMBL/GenBank/DDBJ databases">
        <title>Draft genome of Mucuna pruriens seed.</title>
        <authorList>
            <person name="Nnadi N.E."/>
            <person name="Vos R."/>
            <person name="Hasami M.H."/>
            <person name="Devisetty U.K."/>
            <person name="Aguiy J.C."/>
        </authorList>
    </citation>
    <scope>NUCLEOTIDE SEQUENCE [LARGE SCALE GENOMIC DNA]</scope>
    <source>
        <strain evidence="1">JCA_2017</strain>
    </source>
</reference>
<organism evidence="1 2">
    <name type="scientific">Mucuna pruriens</name>
    <name type="common">Velvet bean</name>
    <name type="synonym">Dolichos pruriens</name>
    <dbReference type="NCBI Taxonomy" id="157652"/>
    <lineage>
        <taxon>Eukaryota</taxon>
        <taxon>Viridiplantae</taxon>
        <taxon>Streptophyta</taxon>
        <taxon>Embryophyta</taxon>
        <taxon>Tracheophyta</taxon>
        <taxon>Spermatophyta</taxon>
        <taxon>Magnoliopsida</taxon>
        <taxon>eudicotyledons</taxon>
        <taxon>Gunneridae</taxon>
        <taxon>Pentapetalae</taxon>
        <taxon>rosids</taxon>
        <taxon>fabids</taxon>
        <taxon>Fabales</taxon>
        <taxon>Fabaceae</taxon>
        <taxon>Papilionoideae</taxon>
        <taxon>50 kb inversion clade</taxon>
        <taxon>NPAAA clade</taxon>
        <taxon>indigoferoid/millettioid clade</taxon>
        <taxon>Phaseoleae</taxon>
        <taxon>Mucuna</taxon>
    </lineage>
</organism>
<dbReference type="OrthoDB" id="1113087at2759"/>
<evidence type="ECO:0000313" key="1">
    <source>
        <dbReference type="EMBL" id="RDX67673.1"/>
    </source>
</evidence>
<dbReference type="AlphaFoldDB" id="A0A371ENP4"/>
<keyword evidence="2" id="KW-1185">Reference proteome</keyword>
<feature type="non-terminal residue" evidence="1">
    <location>
        <position position="1"/>
    </location>
</feature>
<accession>A0A371ENP4</accession>
<dbReference type="EMBL" id="QJKJ01012888">
    <property type="protein sequence ID" value="RDX67673.1"/>
    <property type="molecule type" value="Genomic_DNA"/>
</dbReference>
<protein>
    <submittedName>
        <fullName evidence="1">Uncharacterized protein</fullName>
    </submittedName>
</protein>
<sequence>SPTQTLSFIGVPKIARNGPIQACKKFSTWPSPHPPNPKSTISSNLSTTVDENHKFDITFDKDKICKSDVTFDGDKSHKSDVIIDEENGRIVRWILDACDVFIPLPVFITKKIAVVSDATSDLQKMLQLDFS</sequence>
<dbReference type="Proteomes" id="UP000257109">
    <property type="component" value="Unassembled WGS sequence"/>
</dbReference>
<proteinExistence type="predicted"/>
<gene>
    <name evidence="1" type="ORF">CR513_53419</name>
</gene>